<evidence type="ECO:0000259" key="5">
    <source>
        <dbReference type="PROSITE" id="PS51462"/>
    </source>
</evidence>
<accession>A0ABX7FEQ4</accession>
<reference evidence="6 7" key="1">
    <citation type="submission" date="2019-12" db="EMBL/GenBank/DDBJ databases">
        <title>Complete Genome Sequence of a Quorum-Sensing Bacterium,Rhodobacteraceae bacterium C31, Isolated from a marine microalgae symbiotic bacteria.</title>
        <authorList>
            <person name="Zhang Y."/>
        </authorList>
    </citation>
    <scope>NUCLEOTIDE SEQUENCE [LARGE SCALE GENOMIC DNA]</scope>
    <source>
        <strain evidence="6 7">C31</strain>
        <plasmid evidence="6 7">p-SCP4</plasmid>
    </source>
</reference>
<name>A0ABX7FEQ4_9RHOB</name>
<proteinExistence type="predicted"/>
<protein>
    <submittedName>
        <fullName evidence="6">NUDIX domain-containing protein</fullName>
    </submittedName>
</protein>
<keyword evidence="4" id="KW-0460">Magnesium</keyword>
<dbReference type="Gene3D" id="3.90.79.10">
    <property type="entry name" value="Nucleoside Triphosphate Pyrophosphohydrolase"/>
    <property type="match status" value="1"/>
</dbReference>
<dbReference type="PROSITE" id="PS51462">
    <property type="entry name" value="NUDIX"/>
    <property type="match status" value="1"/>
</dbReference>
<dbReference type="PANTHER" id="PTHR12629:SF0">
    <property type="entry name" value="DIPHOSPHOINOSITOL-POLYPHOSPHATE DIPHOSPHATASE"/>
    <property type="match status" value="1"/>
</dbReference>
<dbReference type="Pfam" id="PF00293">
    <property type="entry name" value="NUDIX"/>
    <property type="match status" value="1"/>
</dbReference>
<evidence type="ECO:0000256" key="4">
    <source>
        <dbReference type="ARBA" id="ARBA00022842"/>
    </source>
</evidence>
<dbReference type="RefSeq" id="WP_082056030.1">
    <property type="nucleotide sequence ID" value="NZ_CP047170.1"/>
</dbReference>
<dbReference type="SUPFAM" id="SSF55811">
    <property type="entry name" value="Nudix"/>
    <property type="match status" value="1"/>
</dbReference>
<evidence type="ECO:0000256" key="3">
    <source>
        <dbReference type="ARBA" id="ARBA00022801"/>
    </source>
</evidence>
<dbReference type="EMBL" id="CP047170">
    <property type="protein sequence ID" value="QRF68959.1"/>
    <property type="molecule type" value="Genomic_DNA"/>
</dbReference>
<keyword evidence="6" id="KW-0614">Plasmid</keyword>
<geneLocation type="plasmid" evidence="6 7">
    <name>p-SCP4</name>
</geneLocation>
<organism evidence="6 7">
    <name type="scientific">Ponticoccus alexandrii</name>
    <dbReference type="NCBI Taxonomy" id="1943633"/>
    <lineage>
        <taxon>Bacteria</taxon>
        <taxon>Pseudomonadati</taxon>
        <taxon>Pseudomonadota</taxon>
        <taxon>Alphaproteobacteria</taxon>
        <taxon>Rhodobacterales</taxon>
        <taxon>Roseobacteraceae</taxon>
        <taxon>Ponticoccus</taxon>
    </lineage>
</organism>
<feature type="domain" description="Nudix hydrolase" evidence="5">
    <location>
        <begin position="1"/>
        <end position="133"/>
    </location>
</feature>
<evidence type="ECO:0000256" key="2">
    <source>
        <dbReference type="ARBA" id="ARBA00022723"/>
    </source>
</evidence>
<dbReference type="InterPro" id="IPR047198">
    <property type="entry name" value="DDP-like_NUDIX"/>
</dbReference>
<dbReference type="InterPro" id="IPR015797">
    <property type="entry name" value="NUDIX_hydrolase-like_dom_sf"/>
</dbReference>
<gene>
    <name evidence="6" type="ORF">GQA70_21555</name>
</gene>
<keyword evidence="3" id="KW-0378">Hydrolase</keyword>
<dbReference type="Proteomes" id="UP000596387">
    <property type="component" value="Plasmid p-SCP4"/>
</dbReference>
<sequence>MIQIAALCYRGEGAGREVLLITSRDTGRWVIPKGGLMRGRDAAEAAAEEAWEEAGVRPVAIPAEAIGEFRYLKTKRSGLPVPVRVLVYPMEVAGLEESFPEAGQRRLAWHAPREAATMVAEPGLREIFERFHVASSDVALL</sequence>
<evidence type="ECO:0000313" key="7">
    <source>
        <dbReference type="Proteomes" id="UP000596387"/>
    </source>
</evidence>
<evidence type="ECO:0000256" key="1">
    <source>
        <dbReference type="ARBA" id="ARBA00001946"/>
    </source>
</evidence>
<keyword evidence="2" id="KW-0479">Metal-binding</keyword>
<comment type="cofactor">
    <cofactor evidence="1">
        <name>Mg(2+)</name>
        <dbReference type="ChEBI" id="CHEBI:18420"/>
    </cofactor>
</comment>
<evidence type="ECO:0000313" key="6">
    <source>
        <dbReference type="EMBL" id="QRF68959.1"/>
    </source>
</evidence>
<keyword evidence="7" id="KW-1185">Reference proteome</keyword>
<dbReference type="InterPro" id="IPR000086">
    <property type="entry name" value="NUDIX_hydrolase_dom"/>
</dbReference>
<dbReference type="PANTHER" id="PTHR12629">
    <property type="entry name" value="DIPHOSPHOINOSITOL POLYPHOSPHATE PHOSPHOHYDROLASE"/>
    <property type="match status" value="1"/>
</dbReference>
<dbReference type="CDD" id="cd04666">
    <property type="entry name" value="NUDIX_DIPP2_like_Nudt4"/>
    <property type="match status" value="1"/>
</dbReference>